<reference evidence="2 3" key="1">
    <citation type="submission" date="2017-09" db="EMBL/GenBank/DDBJ databases">
        <title>Depth-based differentiation of microbial function through sediment-hosted aquifers and enrichment of novel symbionts in the deep terrestrial subsurface.</title>
        <authorList>
            <person name="Probst A.J."/>
            <person name="Ladd B."/>
            <person name="Jarett J.K."/>
            <person name="Geller-Mcgrath D.E."/>
            <person name="Sieber C.M."/>
            <person name="Emerson J.B."/>
            <person name="Anantharaman K."/>
            <person name="Thomas B.C."/>
            <person name="Malmstrom R."/>
            <person name="Stieglmeier M."/>
            <person name="Klingl A."/>
            <person name="Woyke T."/>
            <person name="Ryan C.M."/>
            <person name="Banfield J.F."/>
        </authorList>
    </citation>
    <scope>NUCLEOTIDE SEQUENCE [LARGE SCALE GENOMIC DNA]</scope>
    <source>
        <strain evidence="2">CG23_combo_of_CG06-09_8_20_14_all_41_10</strain>
    </source>
</reference>
<feature type="domain" description="CO dehydrogenase/acetyl-CoA synthase delta subunit TIM barrel" evidence="1">
    <location>
        <begin position="18"/>
        <end position="294"/>
    </location>
</feature>
<dbReference type="NCBIfam" id="NF003376">
    <property type="entry name" value="PRK04452.1-2"/>
    <property type="match status" value="1"/>
</dbReference>
<dbReference type="Proteomes" id="UP000231292">
    <property type="component" value="Unassembled WGS sequence"/>
</dbReference>
<dbReference type="InterPro" id="IPR011005">
    <property type="entry name" value="Dihydropteroate_synth-like_sf"/>
</dbReference>
<evidence type="ECO:0000259" key="1">
    <source>
        <dbReference type="Pfam" id="PF03599"/>
    </source>
</evidence>
<dbReference type="PANTHER" id="PTHR36214">
    <property type="match status" value="1"/>
</dbReference>
<dbReference type="EMBL" id="PCRK01000148">
    <property type="protein sequence ID" value="PIP18907.1"/>
    <property type="molecule type" value="Genomic_DNA"/>
</dbReference>
<comment type="caution">
    <text evidence="2">The sequence shown here is derived from an EMBL/GenBank/DDBJ whole genome shotgun (WGS) entry which is preliminary data.</text>
</comment>
<accession>A0A2G9YI31</accession>
<dbReference type="InterPro" id="IPR016041">
    <property type="entry name" value="Ac-CoA_synth_d_su_TIM-brl"/>
</dbReference>
<sequence length="311" mass="33881">MAVQLMQEMWQGEISTVTIGAVKEEGGSRAYSIKIGGEQSLPCLFKEGAIPNKPEIAFEIWDIAPNDWPSELSKEYGHALNDPFLWAEKCVKEYKARSLCVRLQGAHPDSGDKGPGEEAAFIRQLLDKVNVPLIILGTGDDTKDNLLLPACSEAAKGERCLIGSAVQDNYKTIAVSLLADGHNIIAESPIDINIAKQLNILISDMGLPLERIVINPTIGALGYGLEYAYSIMERARLAALSGDKTVASPFVCFVGQEAWRAKEAKVEDSRQGVMWEVLTATALIQAGADLLVMRHPLAIEKVNKYIDKLCS</sequence>
<dbReference type="Gene3D" id="3.20.20.20">
    <property type="entry name" value="Dihydropteroate synthase-like"/>
    <property type="match status" value="1"/>
</dbReference>
<proteinExistence type="predicted"/>
<dbReference type="Pfam" id="PF03599">
    <property type="entry name" value="CdhD"/>
    <property type="match status" value="1"/>
</dbReference>
<dbReference type="PANTHER" id="PTHR36214:SF5">
    <property type="entry name" value="ACETYL-COA DECARBONYLASE_SYNTHASE COMPLEX SUBUNIT DELTA"/>
    <property type="match status" value="1"/>
</dbReference>
<dbReference type="AlphaFoldDB" id="A0A2G9YI31"/>
<evidence type="ECO:0000313" key="3">
    <source>
        <dbReference type="Proteomes" id="UP000231292"/>
    </source>
</evidence>
<gene>
    <name evidence="2" type="ORF">COX41_05760</name>
</gene>
<evidence type="ECO:0000313" key="2">
    <source>
        <dbReference type="EMBL" id="PIP18907.1"/>
    </source>
</evidence>
<dbReference type="SUPFAM" id="SSF51717">
    <property type="entry name" value="Dihydropteroate synthetase-like"/>
    <property type="match status" value="1"/>
</dbReference>
<dbReference type="InterPro" id="IPR051069">
    <property type="entry name" value="ACDS_complex_subunit"/>
</dbReference>
<organism evidence="2 3">
    <name type="scientific">Candidatus Sherwoodlollariibacterium unditelluris</name>
    <dbReference type="NCBI Taxonomy" id="1974757"/>
    <lineage>
        <taxon>Bacteria</taxon>
        <taxon>Pseudomonadati</taxon>
        <taxon>Candidatus Omnitrophota</taxon>
        <taxon>Candidatus Sherwoodlollariibacterium</taxon>
    </lineage>
</organism>
<name>A0A2G9YI31_9BACT</name>
<protein>
    <submittedName>
        <fullName evidence="2">Acetyl-CoA decarbonylase/synthase complex subunit delta</fullName>
    </submittedName>
</protein>